<organism evidence="1">
    <name type="scientific">Podoviridae sp. ct8Lf7</name>
    <dbReference type="NCBI Taxonomy" id="2827723"/>
    <lineage>
        <taxon>Viruses</taxon>
        <taxon>Duplodnaviria</taxon>
        <taxon>Heunggongvirae</taxon>
        <taxon>Uroviricota</taxon>
        <taxon>Caudoviricetes</taxon>
    </lineage>
</organism>
<proteinExistence type="predicted"/>
<sequence length="44" mass="5311">MLNKIRKRVSPLLNQTFMNRYTDDSLLKLFNEVAYSNNRNYEIS</sequence>
<evidence type="ECO:0000313" key="1">
    <source>
        <dbReference type="EMBL" id="DAF44305.1"/>
    </source>
</evidence>
<accession>A0A8S5S052</accession>
<protein>
    <submittedName>
        <fullName evidence="1">Uncharacterized protein</fullName>
    </submittedName>
</protein>
<reference evidence="1" key="1">
    <citation type="journal article" date="2021" name="Proc. Natl. Acad. Sci. U.S.A.">
        <title>A Catalog of Tens of Thousands of Viruses from Human Metagenomes Reveals Hidden Associations with Chronic Diseases.</title>
        <authorList>
            <person name="Tisza M.J."/>
            <person name="Buck C.B."/>
        </authorList>
    </citation>
    <scope>NUCLEOTIDE SEQUENCE</scope>
    <source>
        <strain evidence="1">Ct8Lf7</strain>
    </source>
</reference>
<dbReference type="EMBL" id="BK032511">
    <property type="protein sequence ID" value="DAF44305.1"/>
    <property type="molecule type" value="Genomic_DNA"/>
</dbReference>
<name>A0A8S5S052_9CAUD</name>